<dbReference type="Gene3D" id="3.40.50.720">
    <property type="entry name" value="NAD(P)-binding Rossmann-like Domain"/>
    <property type="match status" value="1"/>
</dbReference>
<dbReference type="Pfam" id="PF01408">
    <property type="entry name" value="GFO_IDH_MocA"/>
    <property type="match status" value="1"/>
</dbReference>
<dbReference type="Pfam" id="PF22685">
    <property type="entry name" value="Gal80p_C-like"/>
    <property type="match status" value="1"/>
</dbReference>
<feature type="domain" description="Gal80p-like C-terminal" evidence="2">
    <location>
        <begin position="180"/>
        <end position="331"/>
    </location>
</feature>
<dbReference type="OrthoDB" id="64915at2759"/>
<dbReference type="InterPro" id="IPR000683">
    <property type="entry name" value="Gfo/Idh/MocA-like_OxRdtase_N"/>
</dbReference>
<protein>
    <recommendedName>
        <fullName evidence="5">Gfo/Idh/MocA-like oxidoreductase N-terminal domain-containing protein</fullName>
    </recommendedName>
</protein>
<dbReference type="InterPro" id="IPR055080">
    <property type="entry name" value="Gal80p-like_C"/>
</dbReference>
<reference evidence="3 4" key="1">
    <citation type="submission" date="2015-01" db="EMBL/GenBank/DDBJ databases">
        <title>The Genome Sequence of Exophiala xenobiotica CBS118157.</title>
        <authorList>
            <consortium name="The Broad Institute Genomics Platform"/>
            <person name="Cuomo C."/>
            <person name="de Hoog S."/>
            <person name="Gorbushina A."/>
            <person name="Stielow B."/>
            <person name="Teixiera M."/>
            <person name="Abouelleil A."/>
            <person name="Chapman S.B."/>
            <person name="Priest M."/>
            <person name="Young S.K."/>
            <person name="Wortman J."/>
            <person name="Nusbaum C."/>
            <person name="Birren B."/>
        </authorList>
    </citation>
    <scope>NUCLEOTIDE SEQUENCE [LARGE SCALE GENOMIC DNA]</scope>
    <source>
        <strain evidence="3 4">CBS 118157</strain>
    </source>
</reference>
<dbReference type="HOGENOM" id="CLU_023194_25_2_1"/>
<dbReference type="InterPro" id="IPR036291">
    <property type="entry name" value="NAD(P)-bd_dom_sf"/>
</dbReference>
<evidence type="ECO:0000313" key="4">
    <source>
        <dbReference type="Proteomes" id="UP000054342"/>
    </source>
</evidence>
<dbReference type="PANTHER" id="PTHR43708">
    <property type="entry name" value="CONSERVED EXPRESSED OXIDOREDUCTASE (EUROFUNG)"/>
    <property type="match status" value="1"/>
</dbReference>
<dbReference type="GO" id="GO:0000166">
    <property type="term" value="F:nucleotide binding"/>
    <property type="evidence" value="ECO:0007669"/>
    <property type="project" value="InterPro"/>
</dbReference>
<dbReference type="Proteomes" id="UP000054342">
    <property type="component" value="Unassembled WGS sequence"/>
</dbReference>
<evidence type="ECO:0000259" key="1">
    <source>
        <dbReference type="Pfam" id="PF01408"/>
    </source>
</evidence>
<evidence type="ECO:0008006" key="5">
    <source>
        <dbReference type="Google" id="ProtNLM"/>
    </source>
</evidence>
<dbReference type="GeneID" id="25324951"/>
<proteinExistence type="predicted"/>
<sequence>MPLARPVSAVRSRRGISHRGTIQVQKQPSSRTSICIALHRLTDMTPIRVGIVGLSSKPGAWATLAHLPRLASSPNYEIVALCNSSLESTKAAIKAHNLPATTKAYDSYEALAGDPDVDLYVVSTRADTHYAVAMPALKAGRNVFVEWPLAATTEQAKEMAALAKQKNLKTIIGLQGRMSPSVRKVKELIDSGALGEIHSVNYHGAIHVWQNNAASDRYYYFMNRKIGGNLLTIYGGHVLDSIFYAVGELKPGSYTPMAVNLRPRMHVMESDGSLSEELYEKNTPDQILLQGRFDRNPPAVFSFHLRAGDRFIGCPGSTWKIYGTKGELAVEFASAGPQMAKAVSIRFSNSEKGEIEDIEVDEGGEEWTKMPTQGQNIGRLYEAYAEGQPYGDFDLAVERHELIDEFWASFTQ</sequence>
<keyword evidence="4" id="KW-1185">Reference proteome</keyword>
<dbReference type="STRING" id="348802.A0A0D2ES58"/>
<dbReference type="AlphaFoldDB" id="A0A0D2ES58"/>
<gene>
    <name evidence="3" type="ORF">PV05_03043</name>
</gene>
<evidence type="ECO:0000259" key="2">
    <source>
        <dbReference type="Pfam" id="PF22685"/>
    </source>
</evidence>
<accession>A0A0D2ES58</accession>
<dbReference type="EMBL" id="KN847318">
    <property type="protein sequence ID" value="KIW58533.1"/>
    <property type="molecule type" value="Genomic_DNA"/>
</dbReference>
<dbReference type="Gene3D" id="3.30.360.10">
    <property type="entry name" value="Dihydrodipicolinate Reductase, domain 2"/>
    <property type="match status" value="1"/>
</dbReference>
<dbReference type="PANTHER" id="PTHR43708:SF1">
    <property type="entry name" value="GALACTOSE_LACTOSE METABOLISM REGULATORY PROTEIN GAL80"/>
    <property type="match status" value="1"/>
</dbReference>
<dbReference type="RefSeq" id="XP_013319117.1">
    <property type="nucleotide sequence ID" value="XM_013463663.1"/>
</dbReference>
<dbReference type="SUPFAM" id="SSF55347">
    <property type="entry name" value="Glyceraldehyde-3-phosphate dehydrogenase-like, C-terminal domain"/>
    <property type="match status" value="1"/>
</dbReference>
<name>A0A0D2ES58_9EURO</name>
<organism evidence="3 4">
    <name type="scientific">Exophiala xenobiotica</name>
    <dbReference type="NCBI Taxonomy" id="348802"/>
    <lineage>
        <taxon>Eukaryota</taxon>
        <taxon>Fungi</taxon>
        <taxon>Dikarya</taxon>
        <taxon>Ascomycota</taxon>
        <taxon>Pezizomycotina</taxon>
        <taxon>Eurotiomycetes</taxon>
        <taxon>Chaetothyriomycetidae</taxon>
        <taxon>Chaetothyriales</taxon>
        <taxon>Herpotrichiellaceae</taxon>
        <taxon>Exophiala</taxon>
    </lineage>
</organism>
<evidence type="ECO:0000313" key="3">
    <source>
        <dbReference type="EMBL" id="KIW58533.1"/>
    </source>
</evidence>
<dbReference type="InterPro" id="IPR051317">
    <property type="entry name" value="Gfo/Idh/MocA_oxidoreduct"/>
</dbReference>
<feature type="domain" description="Gfo/Idh/MocA-like oxidoreductase N-terminal" evidence="1">
    <location>
        <begin position="47"/>
        <end position="171"/>
    </location>
</feature>
<dbReference type="SUPFAM" id="SSF51735">
    <property type="entry name" value="NAD(P)-binding Rossmann-fold domains"/>
    <property type="match status" value="1"/>
</dbReference>